<evidence type="ECO:0000313" key="6">
    <source>
        <dbReference type="Proteomes" id="UP001596353"/>
    </source>
</evidence>
<dbReference type="InterPro" id="IPR000873">
    <property type="entry name" value="AMP-dep_synth/lig_dom"/>
</dbReference>
<dbReference type="PANTHER" id="PTHR43201:SF5">
    <property type="entry name" value="MEDIUM-CHAIN ACYL-COA LIGASE ACSF2, MITOCHONDRIAL"/>
    <property type="match status" value="1"/>
</dbReference>
<dbReference type="Pfam" id="PF13193">
    <property type="entry name" value="AMP-binding_C"/>
    <property type="match status" value="1"/>
</dbReference>
<keyword evidence="2" id="KW-0436">Ligase</keyword>
<dbReference type="Gene3D" id="3.30.300.30">
    <property type="match status" value="1"/>
</dbReference>
<dbReference type="EMBL" id="JBHSWG010000003">
    <property type="protein sequence ID" value="MFC6761743.1"/>
    <property type="molecule type" value="Genomic_DNA"/>
</dbReference>
<accession>A0ABW2B8Q8</accession>
<proteinExistence type="inferred from homology"/>
<dbReference type="InterPro" id="IPR042099">
    <property type="entry name" value="ANL_N_sf"/>
</dbReference>
<dbReference type="Proteomes" id="UP001596353">
    <property type="component" value="Unassembled WGS sequence"/>
</dbReference>
<evidence type="ECO:0000313" key="5">
    <source>
        <dbReference type="EMBL" id="MFC6761743.1"/>
    </source>
</evidence>
<name>A0ABW2B8Q8_9RHOB</name>
<evidence type="ECO:0000256" key="1">
    <source>
        <dbReference type="ARBA" id="ARBA00006432"/>
    </source>
</evidence>
<dbReference type="InterPro" id="IPR025110">
    <property type="entry name" value="AMP-bd_C"/>
</dbReference>
<gene>
    <name evidence="5" type="ORF">ACFQFQ_23330</name>
</gene>
<comment type="similarity">
    <text evidence="1">Belongs to the ATP-dependent AMP-binding enzyme family.</text>
</comment>
<sequence length="601" mass="66219">MTILNESIANRIQNFGLDSRSETDGSLAPRDGKSYVQGGKQPELAFATIPQLLRDAVSRYGPRDALVFPQARLSYYDMDRAVDALASGFLALGLQKGDRLGIWSPNRLEWILTQFATARIGVILVNINPAYRLSELEYALNKVGCKALVLAQSFKTSNYIEMLRSLAPELASCEKGRLQAARLPHLRHVVVMGEAGQAAGAWSFDEVSNLGGPAQQLRLPEIDRTLQPDDAINIQFTSGTTGQPKGATLSHYNIVNNARFVTDRIRLTENDRLAIPVPLYHCFGMVMGVLGAVSKGAAMIFPGEAFDPARTLDVLAAESCSVLYGVPTMFVAMLQNLDETPRDMSSLRTGIMAGAPCPVDVMKKVNDRMNMKEVTICYGMTETSPVSFQSFVDDTTRQRCETVGRVHPHLEVKIVDEDGQIVLVGTQGELCTRGYSVMKGYWEDPDRTSEAIRDGWMHTGDLAALDAEGFCSITGRVKDMIIRGGENIYPREIEEFLFGHPDISDVQVFGIPDKRLGEEVCAWVIPRQGSTLTEDAVLAHCQGQIAHFKIPRHIRIVDELPMTITGKPQKFIMRDRMIEELGKARVARPAIETTATGHATC</sequence>
<dbReference type="Pfam" id="PF00501">
    <property type="entry name" value="AMP-binding"/>
    <property type="match status" value="1"/>
</dbReference>
<reference evidence="6" key="1">
    <citation type="journal article" date="2019" name="Int. J. Syst. Evol. Microbiol.">
        <title>The Global Catalogue of Microorganisms (GCM) 10K type strain sequencing project: providing services to taxonomists for standard genome sequencing and annotation.</title>
        <authorList>
            <consortium name="The Broad Institute Genomics Platform"/>
            <consortium name="The Broad Institute Genome Sequencing Center for Infectious Disease"/>
            <person name="Wu L."/>
            <person name="Ma J."/>
        </authorList>
    </citation>
    <scope>NUCLEOTIDE SEQUENCE [LARGE SCALE GENOMIC DNA]</scope>
    <source>
        <strain evidence="6">CCUG 66188</strain>
    </source>
</reference>
<protein>
    <submittedName>
        <fullName evidence="5">AMP-binding protein</fullName>
    </submittedName>
</protein>
<dbReference type="Gene3D" id="3.40.50.12780">
    <property type="entry name" value="N-terminal domain of ligase-like"/>
    <property type="match status" value="1"/>
</dbReference>
<comment type="caution">
    <text evidence="5">The sequence shown here is derived from an EMBL/GenBank/DDBJ whole genome shotgun (WGS) entry which is preliminary data.</text>
</comment>
<feature type="domain" description="AMP-dependent synthetase/ligase" evidence="3">
    <location>
        <begin position="54"/>
        <end position="442"/>
    </location>
</feature>
<dbReference type="PROSITE" id="PS00455">
    <property type="entry name" value="AMP_BINDING"/>
    <property type="match status" value="1"/>
</dbReference>
<dbReference type="PANTHER" id="PTHR43201">
    <property type="entry name" value="ACYL-COA SYNTHETASE"/>
    <property type="match status" value="1"/>
</dbReference>
<dbReference type="InterPro" id="IPR045851">
    <property type="entry name" value="AMP-bd_C_sf"/>
</dbReference>
<keyword evidence="6" id="KW-1185">Reference proteome</keyword>
<dbReference type="CDD" id="cd05917">
    <property type="entry name" value="FACL_like_2"/>
    <property type="match status" value="1"/>
</dbReference>
<dbReference type="SUPFAM" id="SSF56801">
    <property type="entry name" value="Acetyl-CoA synthetase-like"/>
    <property type="match status" value="1"/>
</dbReference>
<evidence type="ECO:0000259" key="4">
    <source>
        <dbReference type="Pfam" id="PF13193"/>
    </source>
</evidence>
<organism evidence="5 6">
    <name type="scientific">Sulfitobacter porphyrae</name>
    <dbReference type="NCBI Taxonomy" id="1246864"/>
    <lineage>
        <taxon>Bacteria</taxon>
        <taxon>Pseudomonadati</taxon>
        <taxon>Pseudomonadota</taxon>
        <taxon>Alphaproteobacteria</taxon>
        <taxon>Rhodobacterales</taxon>
        <taxon>Roseobacteraceae</taxon>
        <taxon>Sulfitobacter</taxon>
    </lineage>
</organism>
<evidence type="ECO:0000259" key="3">
    <source>
        <dbReference type="Pfam" id="PF00501"/>
    </source>
</evidence>
<feature type="domain" description="AMP-binding enzyme C-terminal" evidence="4">
    <location>
        <begin position="492"/>
        <end position="567"/>
    </location>
</feature>
<dbReference type="InterPro" id="IPR020845">
    <property type="entry name" value="AMP-binding_CS"/>
</dbReference>
<evidence type="ECO:0000256" key="2">
    <source>
        <dbReference type="ARBA" id="ARBA00022598"/>
    </source>
</evidence>